<organism evidence="1 2">
    <name type="scientific">Diploscapter pachys</name>
    <dbReference type="NCBI Taxonomy" id="2018661"/>
    <lineage>
        <taxon>Eukaryota</taxon>
        <taxon>Metazoa</taxon>
        <taxon>Ecdysozoa</taxon>
        <taxon>Nematoda</taxon>
        <taxon>Chromadorea</taxon>
        <taxon>Rhabditida</taxon>
        <taxon>Rhabditina</taxon>
        <taxon>Rhabditomorpha</taxon>
        <taxon>Rhabditoidea</taxon>
        <taxon>Rhabditidae</taxon>
        <taxon>Diploscapter</taxon>
    </lineage>
</organism>
<dbReference type="Proteomes" id="UP000218231">
    <property type="component" value="Unassembled WGS sequence"/>
</dbReference>
<evidence type="ECO:0000313" key="2">
    <source>
        <dbReference type="Proteomes" id="UP000218231"/>
    </source>
</evidence>
<evidence type="ECO:0000313" key="1">
    <source>
        <dbReference type="EMBL" id="PAV68067.1"/>
    </source>
</evidence>
<comment type="caution">
    <text evidence="1">The sequence shown here is derived from an EMBL/GenBank/DDBJ whole genome shotgun (WGS) entry which is preliminary data.</text>
</comment>
<proteinExistence type="predicted"/>
<reference evidence="1 2" key="1">
    <citation type="journal article" date="2017" name="Curr. Biol.">
        <title>Genome architecture and evolution of a unichromosomal asexual nematode.</title>
        <authorList>
            <person name="Fradin H."/>
            <person name="Zegar C."/>
            <person name="Gutwein M."/>
            <person name="Lucas J."/>
            <person name="Kovtun M."/>
            <person name="Corcoran D."/>
            <person name="Baugh L.R."/>
            <person name="Kiontke K."/>
            <person name="Gunsalus K."/>
            <person name="Fitch D.H."/>
            <person name="Piano F."/>
        </authorList>
    </citation>
    <scope>NUCLEOTIDE SEQUENCE [LARGE SCALE GENOMIC DNA]</scope>
    <source>
        <strain evidence="1">PF1309</strain>
    </source>
</reference>
<gene>
    <name evidence="1" type="ORF">WR25_06882</name>
</gene>
<name>A0A2A2K262_9BILA</name>
<sequence>MRETAIGLGAELFQLGRRQRVADEGRHHRDRRVDIGQAGEVRDLFAREAGPRVGQVQAAVRRQAGEGDVAEIEGGGGPAGADVAHGGWVAARARRGNGGFSWAWCGWAIGVRTRRRRADSRRFGLGSGRSGRYVDVKITHRPGAGGHGCGKAAVRHAAVIADRRRVGQTGDGGGTARRRRVRSLAGPDRHASCWWFTRRREEEEDCSRGGAEDAEGVRLPRRWAAFLRPRQEQCAAAHETPPRPARLRVNGLSFAPSRHRTFKLL</sequence>
<accession>A0A2A2K262</accession>
<keyword evidence="2" id="KW-1185">Reference proteome</keyword>
<protein>
    <submittedName>
        <fullName evidence="1">Uncharacterized protein</fullName>
    </submittedName>
</protein>
<dbReference type="EMBL" id="LIAE01009826">
    <property type="protein sequence ID" value="PAV68067.1"/>
    <property type="molecule type" value="Genomic_DNA"/>
</dbReference>
<dbReference type="AlphaFoldDB" id="A0A2A2K262"/>